<gene>
    <name evidence="10" type="primary">kdpA</name>
    <name evidence="10" type="ORF">NVIE_027160</name>
</gene>
<feature type="transmembrane region" description="Helical" evidence="9">
    <location>
        <begin position="362"/>
        <end position="382"/>
    </location>
</feature>
<dbReference type="PIRSF" id="PIRSF001294">
    <property type="entry name" value="K_ATPaseA"/>
    <property type="match status" value="1"/>
</dbReference>
<keyword evidence="10" id="KW-0378">Hydrolase</keyword>
<dbReference type="EMBL" id="CP007536">
    <property type="protein sequence ID" value="AIC16991.1"/>
    <property type="molecule type" value="Genomic_DNA"/>
</dbReference>
<dbReference type="KEGG" id="nvn:NVIE_027160"/>
<evidence type="ECO:0000256" key="5">
    <source>
        <dbReference type="ARBA" id="ARBA00022958"/>
    </source>
</evidence>
<dbReference type="GO" id="GO:0005886">
    <property type="term" value="C:plasma membrane"/>
    <property type="evidence" value="ECO:0007669"/>
    <property type="project" value="TreeGrafter"/>
</dbReference>
<dbReference type="GO" id="GO:0008556">
    <property type="term" value="F:P-type potassium transmembrane transporter activity"/>
    <property type="evidence" value="ECO:0007669"/>
    <property type="project" value="InterPro"/>
</dbReference>
<evidence type="ECO:0000256" key="3">
    <source>
        <dbReference type="ARBA" id="ARBA00022538"/>
    </source>
</evidence>
<feature type="transmembrane region" description="Helical" evidence="9">
    <location>
        <begin position="281"/>
        <end position="300"/>
    </location>
</feature>
<keyword evidence="7" id="KW-0406">Ion transport</keyword>
<feature type="transmembrane region" description="Helical" evidence="9">
    <location>
        <begin position="469"/>
        <end position="493"/>
    </location>
</feature>
<organism evidence="10 11">
    <name type="scientific">Nitrososphaera viennensis EN76</name>
    <dbReference type="NCBI Taxonomy" id="926571"/>
    <lineage>
        <taxon>Archaea</taxon>
        <taxon>Nitrososphaerota</taxon>
        <taxon>Nitrososphaeria</taxon>
        <taxon>Nitrososphaerales</taxon>
        <taxon>Nitrososphaeraceae</taxon>
        <taxon>Nitrososphaera</taxon>
    </lineage>
</organism>
<keyword evidence="4 9" id="KW-0812">Transmembrane</keyword>
<protein>
    <submittedName>
        <fullName evidence="10">Potassium translocating ATPase, subunit A</fullName>
        <ecNumber evidence="10">3.6.3.12</ecNumber>
    </submittedName>
</protein>
<evidence type="ECO:0000256" key="7">
    <source>
        <dbReference type="ARBA" id="ARBA00023065"/>
    </source>
</evidence>
<feature type="transmembrane region" description="Helical" evidence="9">
    <location>
        <begin position="134"/>
        <end position="158"/>
    </location>
</feature>
<feature type="transmembrane region" description="Helical" evidence="9">
    <location>
        <begin position="170"/>
        <end position="195"/>
    </location>
</feature>
<dbReference type="PANTHER" id="PTHR30607">
    <property type="entry name" value="POTASSIUM-TRANSPORTING ATPASE A CHAIN"/>
    <property type="match status" value="1"/>
</dbReference>
<dbReference type="NCBIfam" id="TIGR00680">
    <property type="entry name" value="kdpA"/>
    <property type="match status" value="1"/>
</dbReference>
<evidence type="ECO:0000256" key="1">
    <source>
        <dbReference type="ARBA" id="ARBA00022448"/>
    </source>
</evidence>
<keyword evidence="1" id="KW-0813">Transport</keyword>
<dbReference type="EC" id="3.6.3.12" evidence="10"/>
<dbReference type="GeneID" id="74947954"/>
<dbReference type="HOGENOM" id="CLU_018614_3_0_2"/>
<keyword evidence="3" id="KW-0633">Potassium transport</keyword>
<keyword evidence="5" id="KW-0630">Potassium</keyword>
<reference evidence="10 11" key="1">
    <citation type="journal article" date="2014" name="Int. J. Syst. Evol. Microbiol.">
        <title>Nitrososphaera viennensis gen. nov., sp. nov., an aerobic and mesophilic, ammonia-oxidizing archaeon from soil and a member of the archaeal phylum Thaumarchaeota.</title>
        <authorList>
            <person name="Stieglmeier M."/>
            <person name="Klingl A."/>
            <person name="Alves R.J."/>
            <person name="Rittmann S.K."/>
            <person name="Melcher M."/>
            <person name="Leisch N."/>
            <person name="Schleper C."/>
        </authorList>
    </citation>
    <scope>NUCLEOTIDE SEQUENCE [LARGE SCALE GENOMIC DNA]</scope>
    <source>
        <strain evidence="10">EN76</strain>
    </source>
</reference>
<keyword evidence="2" id="KW-1003">Cell membrane</keyword>
<keyword evidence="11" id="KW-1185">Reference proteome</keyword>
<feature type="transmembrane region" description="Helical" evidence="9">
    <location>
        <begin position="6"/>
        <end position="27"/>
    </location>
</feature>
<evidence type="ECO:0000256" key="8">
    <source>
        <dbReference type="ARBA" id="ARBA00023136"/>
    </source>
</evidence>
<dbReference type="InterPro" id="IPR004623">
    <property type="entry name" value="KdpA"/>
</dbReference>
<dbReference type="STRING" id="926571.NVIE_027160"/>
<feature type="transmembrane region" description="Helical" evidence="9">
    <location>
        <begin position="254"/>
        <end position="274"/>
    </location>
</feature>
<keyword evidence="8 9" id="KW-0472">Membrane</keyword>
<dbReference type="Proteomes" id="UP000027093">
    <property type="component" value="Chromosome"/>
</dbReference>
<evidence type="ECO:0000313" key="11">
    <source>
        <dbReference type="Proteomes" id="UP000027093"/>
    </source>
</evidence>
<accession>A0A060HU92</accession>
<evidence type="ECO:0000313" key="10">
    <source>
        <dbReference type="EMBL" id="AIC16991.1"/>
    </source>
</evidence>
<dbReference type="PANTHER" id="PTHR30607:SF2">
    <property type="entry name" value="POTASSIUM-TRANSPORTING ATPASE POTASSIUM-BINDING SUBUNIT"/>
    <property type="match status" value="1"/>
</dbReference>
<dbReference type="GO" id="GO:0016787">
    <property type="term" value="F:hydrolase activity"/>
    <property type="evidence" value="ECO:0007669"/>
    <property type="project" value="UniProtKB-KW"/>
</dbReference>
<evidence type="ECO:0000256" key="4">
    <source>
        <dbReference type="ARBA" id="ARBA00022692"/>
    </source>
</evidence>
<evidence type="ECO:0000256" key="9">
    <source>
        <dbReference type="SAM" id="Phobius"/>
    </source>
</evidence>
<evidence type="ECO:0000256" key="6">
    <source>
        <dbReference type="ARBA" id="ARBA00022989"/>
    </source>
</evidence>
<feature type="transmembrane region" description="Helical" evidence="9">
    <location>
        <begin position="514"/>
        <end position="537"/>
    </location>
</feature>
<evidence type="ECO:0000256" key="2">
    <source>
        <dbReference type="ARBA" id="ARBA00022475"/>
    </source>
</evidence>
<dbReference type="RefSeq" id="WP_144239740.1">
    <property type="nucleotide sequence ID" value="NZ_CP007536.1"/>
</dbReference>
<feature type="transmembrane region" description="Helical" evidence="9">
    <location>
        <begin position="402"/>
        <end position="421"/>
    </location>
</feature>
<dbReference type="Pfam" id="PF03814">
    <property type="entry name" value="KdpA"/>
    <property type="match status" value="1"/>
</dbReference>
<dbReference type="OrthoDB" id="56688at2157"/>
<name>A0A060HU92_9ARCH</name>
<proteinExistence type="predicted"/>
<feature type="transmembrane region" description="Helical" evidence="9">
    <location>
        <begin position="65"/>
        <end position="86"/>
    </location>
</feature>
<keyword evidence="6 9" id="KW-1133">Transmembrane helix</keyword>
<dbReference type="AlphaFoldDB" id="A0A060HU92"/>
<sequence>MADPTVQLAVLLGSTVTMAVLFGTYMARMITYESRPLEKTLARVENGFYKMVGIDKDQQMSWKEYLLALVVTNAIVAGFVFVMLMAQGLLPVSQGLDGFSPDLAFHTAASFITNTNLQHYAGDQQLSVFSQMTVITFIMFVAPASGIAAAFAFIRAFIRKNFGLGNFYVDFIRVIVTLLLPVAFVSALLLVFLGVPQTLAPSATVGTLEGGQQTMVMGPVASLESIKQLGSNGGGYFSANSAHPFENPSGLSSMFETLLMLVIPLSFPIAFAKLVGKGRGVSILIAMLAGFGVMLGIALVQESGPALLETRFGSFGSVLFNVGSLSTNTGAVASSLAGMSPSAVTGLFLGMFVQAIPGADGTGMMTMIVYVVLTLFIVGLMVGKTPEYLSMKISSHDIKLAVFIFLIHPALILIPTAISLMSGDAQTVLGTQGQQTVTATGYTQTLYEYTSAAANNGSDYFGTSADTPFWNYSTGIVMLLGRYIPIGLMLAIAGSFTVKDRKEVIEPIKTQGPLFITVLVVMTFLLTALTFFPFLAIGPFSMGS</sequence>